<dbReference type="NCBIfam" id="TIGR02433">
    <property type="entry name" value="lysidine_TilS_C"/>
    <property type="match status" value="1"/>
</dbReference>
<dbReference type="SUPFAM" id="SSF82829">
    <property type="entry name" value="MesJ substrate recognition domain-like"/>
    <property type="match status" value="1"/>
</dbReference>
<comment type="catalytic activity">
    <reaction evidence="7 8">
        <text>cytidine(34) in tRNA(Ile2) + L-lysine + ATP = lysidine(34) in tRNA(Ile2) + AMP + diphosphate + H(+)</text>
        <dbReference type="Rhea" id="RHEA:43744"/>
        <dbReference type="Rhea" id="RHEA-COMP:10625"/>
        <dbReference type="Rhea" id="RHEA-COMP:10670"/>
        <dbReference type="ChEBI" id="CHEBI:15378"/>
        <dbReference type="ChEBI" id="CHEBI:30616"/>
        <dbReference type="ChEBI" id="CHEBI:32551"/>
        <dbReference type="ChEBI" id="CHEBI:33019"/>
        <dbReference type="ChEBI" id="CHEBI:82748"/>
        <dbReference type="ChEBI" id="CHEBI:83665"/>
        <dbReference type="ChEBI" id="CHEBI:456215"/>
        <dbReference type="EC" id="6.3.4.19"/>
    </reaction>
</comment>
<keyword evidence="3 8" id="KW-0436">Ligase</keyword>
<evidence type="ECO:0000256" key="8">
    <source>
        <dbReference type="HAMAP-Rule" id="MF_01161"/>
    </source>
</evidence>
<evidence type="ECO:0000313" key="10">
    <source>
        <dbReference type="EMBL" id="ADV33689.1"/>
    </source>
</evidence>
<dbReference type="Pfam" id="PF11734">
    <property type="entry name" value="TilS_C"/>
    <property type="match status" value="1"/>
</dbReference>
<evidence type="ECO:0000256" key="3">
    <source>
        <dbReference type="ARBA" id="ARBA00022598"/>
    </source>
</evidence>
<dbReference type="GO" id="GO:0006400">
    <property type="term" value="P:tRNA modification"/>
    <property type="evidence" value="ECO:0007669"/>
    <property type="project" value="UniProtKB-UniRule"/>
</dbReference>
<evidence type="ECO:0000256" key="7">
    <source>
        <dbReference type="ARBA" id="ARBA00048539"/>
    </source>
</evidence>
<dbReference type="Pfam" id="PF09179">
    <property type="entry name" value="TilS"/>
    <property type="match status" value="1"/>
</dbReference>
<dbReference type="Pfam" id="PF01171">
    <property type="entry name" value="ATP_bind_3"/>
    <property type="match status" value="1"/>
</dbReference>
<keyword evidence="11" id="KW-1185">Reference proteome</keyword>
<dbReference type="NCBIfam" id="TIGR02432">
    <property type="entry name" value="lysidine_TilS_N"/>
    <property type="match status" value="1"/>
</dbReference>
<dbReference type="RefSeq" id="WP_013516614.1">
    <property type="nucleotide sequence ID" value="NC_014909.2"/>
</dbReference>
<evidence type="ECO:0000256" key="2">
    <source>
        <dbReference type="ARBA" id="ARBA00022490"/>
    </source>
</evidence>
<comment type="subcellular location">
    <subcellularLocation>
        <location evidence="1 8">Cytoplasm</location>
    </subcellularLocation>
</comment>
<dbReference type="PANTHER" id="PTHR43033">
    <property type="entry name" value="TRNA(ILE)-LYSIDINE SYNTHASE-RELATED"/>
    <property type="match status" value="1"/>
</dbReference>
<dbReference type="EC" id="6.3.4.19" evidence="8"/>
<reference evidence="10 11" key="1">
    <citation type="journal article" date="2010" name="BMC Genomics">
        <title>Unprecedented loss of ammonia assimilation capability in a urease-encoding bacterial mutualist.</title>
        <authorList>
            <person name="Williams L.E."/>
            <person name="Wernegreen J.J."/>
        </authorList>
    </citation>
    <scope>NUCLEOTIDE SEQUENCE [LARGE SCALE GENOMIC DNA]</scope>
    <source>
        <strain evidence="10 11">BVAF</strain>
    </source>
</reference>
<proteinExistence type="inferred from homology"/>
<dbReference type="Proteomes" id="UP000007464">
    <property type="component" value="Chromosome"/>
</dbReference>
<keyword evidence="5 8" id="KW-0547">Nucleotide-binding</keyword>
<evidence type="ECO:0000256" key="5">
    <source>
        <dbReference type="ARBA" id="ARBA00022741"/>
    </source>
</evidence>
<dbReference type="InterPro" id="IPR012796">
    <property type="entry name" value="Lysidine-tRNA-synth_C"/>
</dbReference>
<comment type="domain">
    <text evidence="8">The N-terminal region contains the highly conserved SGGXDS motif, predicted to be a P-loop motif involved in ATP binding.</text>
</comment>
<dbReference type="CDD" id="cd01992">
    <property type="entry name" value="TilS_N"/>
    <property type="match status" value="1"/>
</dbReference>
<gene>
    <name evidence="8 10" type="primary">tilS</name>
    <name evidence="10" type="synonym">mesJ</name>
    <name evidence="10" type="ordered locus">BVAF_291</name>
</gene>
<dbReference type="InterPro" id="IPR011063">
    <property type="entry name" value="TilS/TtcA_N"/>
</dbReference>
<dbReference type="InterPro" id="IPR012094">
    <property type="entry name" value="tRNA_Ile_lys_synt"/>
</dbReference>
<dbReference type="PANTHER" id="PTHR43033:SF1">
    <property type="entry name" value="TRNA(ILE)-LYSIDINE SYNTHASE-RELATED"/>
    <property type="match status" value="1"/>
</dbReference>
<organism evidence="10 11">
    <name type="scientific">Blochmanniella vafra (strain BVAF)</name>
    <dbReference type="NCBI Taxonomy" id="859654"/>
    <lineage>
        <taxon>Bacteria</taxon>
        <taxon>Pseudomonadati</taxon>
        <taxon>Pseudomonadota</taxon>
        <taxon>Gammaproteobacteria</taxon>
        <taxon>Enterobacterales</taxon>
        <taxon>Enterobacteriaceae</taxon>
        <taxon>ant endosymbionts</taxon>
        <taxon>Candidatus Blochmanniella</taxon>
    </lineage>
</organism>
<dbReference type="GO" id="GO:0032267">
    <property type="term" value="F:tRNA(Ile)-lysidine synthase activity"/>
    <property type="evidence" value="ECO:0007669"/>
    <property type="project" value="UniProtKB-EC"/>
</dbReference>
<dbReference type="InterPro" id="IPR014729">
    <property type="entry name" value="Rossmann-like_a/b/a_fold"/>
</dbReference>
<dbReference type="HOGENOM" id="CLU_018869_2_0_6"/>
<feature type="binding site" evidence="8">
    <location>
        <begin position="40"/>
        <end position="45"/>
    </location>
    <ligand>
        <name>ATP</name>
        <dbReference type="ChEBI" id="CHEBI:30616"/>
    </ligand>
</feature>
<dbReference type="SMART" id="SM00977">
    <property type="entry name" value="TilS_C"/>
    <property type="match status" value="1"/>
</dbReference>
<dbReference type="Gene3D" id="1.20.59.20">
    <property type="match status" value="1"/>
</dbReference>
<dbReference type="AlphaFoldDB" id="E8Q6U2"/>
<dbReference type="SUPFAM" id="SSF52402">
    <property type="entry name" value="Adenine nucleotide alpha hydrolases-like"/>
    <property type="match status" value="1"/>
</dbReference>
<name>E8Q6U2_BLOVB</name>
<dbReference type="InterPro" id="IPR015262">
    <property type="entry name" value="tRNA_Ile_lys_synt_subst-bd"/>
</dbReference>
<feature type="domain" description="Lysidine-tRNA(Ile) synthetase C-terminal" evidence="9">
    <location>
        <begin position="433"/>
        <end position="505"/>
    </location>
</feature>
<dbReference type="KEGG" id="bva:BVAF_291"/>
<evidence type="ECO:0000256" key="4">
    <source>
        <dbReference type="ARBA" id="ARBA00022694"/>
    </source>
</evidence>
<comment type="similarity">
    <text evidence="8">Belongs to the tRNA(Ile)-lysidine synthase family.</text>
</comment>
<dbReference type="GO" id="GO:0005737">
    <property type="term" value="C:cytoplasm"/>
    <property type="evidence" value="ECO:0007669"/>
    <property type="project" value="UniProtKB-SubCell"/>
</dbReference>
<dbReference type="SUPFAM" id="SSF56037">
    <property type="entry name" value="PheT/TilS domain"/>
    <property type="match status" value="1"/>
</dbReference>
<dbReference type="Gene3D" id="3.40.50.620">
    <property type="entry name" value="HUPs"/>
    <property type="match status" value="1"/>
</dbReference>
<evidence type="ECO:0000313" key="11">
    <source>
        <dbReference type="Proteomes" id="UP000007464"/>
    </source>
</evidence>
<accession>E8Q6U2</accession>
<comment type="function">
    <text evidence="8">Ligates lysine onto the cytidine present at position 34 of the AUA codon-specific tRNA(Ile) that contains the anticodon CAU, in an ATP-dependent manner. Cytidine is converted to lysidine, thus changing the amino acid specificity of the tRNA from methionine to isoleucine.</text>
</comment>
<dbReference type="STRING" id="859654.BVAF_291"/>
<keyword evidence="6 8" id="KW-0067">ATP-binding</keyword>
<protein>
    <recommendedName>
        <fullName evidence="8">tRNA(Ile)-lysidine synthase</fullName>
        <ecNumber evidence="8">6.3.4.19</ecNumber>
    </recommendedName>
    <alternativeName>
        <fullName evidence="8">tRNA(Ile)-2-lysyl-cytidine synthase</fullName>
    </alternativeName>
    <alternativeName>
        <fullName evidence="8">tRNA(Ile)-lysidine synthetase</fullName>
    </alternativeName>
</protein>
<keyword evidence="2 8" id="KW-0963">Cytoplasm</keyword>
<dbReference type="EMBL" id="CP002189">
    <property type="protein sequence ID" value="ADV33689.1"/>
    <property type="molecule type" value="Genomic_DNA"/>
</dbReference>
<evidence type="ECO:0000259" key="9">
    <source>
        <dbReference type="SMART" id="SM00977"/>
    </source>
</evidence>
<evidence type="ECO:0000256" key="1">
    <source>
        <dbReference type="ARBA" id="ARBA00004496"/>
    </source>
</evidence>
<sequence>MLIDIDTLILSTNLSLQDKYLYNQVACCILNYRNLLLSYSGGLDSTVLLDILTTLTKNSQIWMKSRKFPLFLKAVYVHHGLNEKADDWANHCAHQCQIRDVPFNILYIQYFNFCKKRSNVESLARKLRYQVLYDYLNVNVEEILLTAHHMDDQLETVLLALKRGSGPAGLSGISREVWLNYDYRYRVLRPLLGCSRGQLEEYAHRRKLIWINDDTNVNIRFDRNFLRIQVIPLLNKRWPAFNKVVTRTAQLCRNQENLLRELLLETLNTLVDVNGALFFLPLLKYSHSKRQALLRFWLRNFFKDMPSYRLLQCIWTEVALSKVDSKPVLNLGKNHICCRFRKKLYILPITMKSPLNTFNLSWNPFNKIMMLPDKLGLLISRSCMINECFCHKTKQFYNNKNILLPDFLLNYSTNNGRVVTNCFIRNPKVDEKIFIRFGNVSGLLYLMNRNRGRLLKKIWQEYSIPPWLRSRIPLLFYNEILISAIGVFITKDGSITRLTDEKIINDDIIAVRQISWVQNDLIYNLFKGVICNVLK</sequence>
<dbReference type="GO" id="GO:0005524">
    <property type="term" value="F:ATP binding"/>
    <property type="evidence" value="ECO:0007669"/>
    <property type="project" value="UniProtKB-UniRule"/>
</dbReference>
<dbReference type="HAMAP" id="MF_01161">
    <property type="entry name" value="tRNA_Ile_lys_synt"/>
    <property type="match status" value="1"/>
</dbReference>
<evidence type="ECO:0000256" key="6">
    <source>
        <dbReference type="ARBA" id="ARBA00022840"/>
    </source>
</evidence>
<keyword evidence="4 8" id="KW-0819">tRNA processing</keyword>
<dbReference type="InterPro" id="IPR012795">
    <property type="entry name" value="tRNA_Ile_lys_synt_N"/>
</dbReference>